<protein>
    <submittedName>
        <fullName evidence="2">Uncharacterized protein</fullName>
    </submittedName>
</protein>
<reference evidence="2" key="1">
    <citation type="submission" date="2023-06" db="EMBL/GenBank/DDBJ databases">
        <title>MT1 and MT2 Draft Genomes of Novel Species.</title>
        <authorList>
            <person name="Venkateswaran K."/>
        </authorList>
    </citation>
    <scope>NUCLEOTIDE SEQUENCE</scope>
    <source>
        <strain evidence="2">IIF3SC-B10</strain>
    </source>
</reference>
<keyword evidence="3" id="KW-1185">Reference proteome</keyword>
<name>A0ABT8K1N3_9MICC</name>
<evidence type="ECO:0000313" key="2">
    <source>
        <dbReference type="EMBL" id="MDN4610502.1"/>
    </source>
</evidence>
<evidence type="ECO:0000313" key="3">
    <source>
        <dbReference type="Proteomes" id="UP001174209"/>
    </source>
</evidence>
<dbReference type="Proteomes" id="UP001174209">
    <property type="component" value="Unassembled WGS sequence"/>
</dbReference>
<proteinExistence type="predicted"/>
<feature type="region of interest" description="Disordered" evidence="1">
    <location>
        <begin position="457"/>
        <end position="497"/>
    </location>
</feature>
<organism evidence="2 3">
    <name type="scientific">Arthrobacter burdickii</name>
    <dbReference type="NCBI Taxonomy" id="3035920"/>
    <lineage>
        <taxon>Bacteria</taxon>
        <taxon>Bacillati</taxon>
        <taxon>Actinomycetota</taxon>
        <taxon>Actinomycetes</taxon>
        <taxon>Micrococcales</taxon>
        <taxon>Micrococcaceae</taxon>
        <taxon>Arthrobacter</taxon>
    </lineage>
</organism>
<comment type="caution">
    <text evidence="2">The sequence shown here is derived from an EMBL/GenBank/DDBJ whole genome shotgun (WGS) entry which is preliminary data.</text>
</comment>
<dbReference type="EMBL" id="JAROCG010000001">
    <property type="protein sequence ID" value="MDN4610502.1"/>
    <property type="molecule type" value="Genomic_DNA"/>
</dbReference>
<sequence>MNVLRIDTDRYAEAAALASVAARGLADAADAASAALVRTAGMAGWDAMGAGWAASYDPAAREVLAACHELALASSDTSQALTLSAGNYILAEHVASRGVSALIRPSLPAAVGEVAAPCPPSACDVNPGWPPPCWDIVAGIAGVAWPSGDPELLRSAGMSWAVLADDVDATVDGPASRSHTLLDGLLAEDLVLLRTRSAVLQSCGRRVAEASRDIATGCASLAAAVDRAHQELIDETRSFALECAALAAVGTALSFATLGGSAAITALVGAARTAQMVARVHQVLARLSTLARTVPVVAARLPGAARLVTGLRGARAPALLRSVQSARQALGSAPGAGTAPGRLSRLAPAVRILRPIGAAGLRGLDSTAVSIALSSPAALARNVLSYQARRAVLGPGAVRGSGVDQALAVLRSSRFGALPVVPAAEAALRTKGRIDTVTGLAALPGSLRDRYSPGRIRVPAAGFQGPGRLTGARGSPGIGPRRASNRAPRTSRPAASP</sequence>
<accession>A0ABT8K1N3</accession>
<dbReference type="RefSeq" id="WP_301225726.1">
    <property type="nucleotide sequence ID" value="NZ_JAROCG010000001.1"/>
</dbReference>
<evidence type="ECO:0000256" key="1">
    <source>
        <dbReference type="SAM" id="MobiDB-lite"/>
    </source>
</evidence>
<gene>
    <name evidence="2" type="ORF">P5G52_06430</name>
</gene>